<protein>
    <submittedName>
        <fullName evidence="1">Uncharacterized protein</fullName>
    </submittedName>
</protein>
<proteinExistence type="predicted"/>
<evidence type="ECO:0000313" key="2">
    <source>
        <dbReference type="Proteomes" id="UP001159641"/>
    </source>
</evidence>
<dbReference type="Proteomes" id="UP001159641">
    <property type="component" value="Unassembled WGS sequence"/>
</dbReference>
<name>A0AB34HBG6_ESCRO</name>
<dbReference type="AlphaFoldDB" id="A0AB34HBG6"/>
<keyword evidence="2" id="KW-1185">Reference proteome</keyword>
<sequence>MDLADPACPGPAQHLISLPRSPLPWALLPMRVKLQQEVFRLDPKETFLIARNPWDGEWKLPGRQGDHSGCLHECASLGEKAETGERLWRLCTLVVGTGGGGLGWERPPLCPTGGKSIQRPGSCRELLSSLVQKC</sequence>
<dbReference type="EMBL" id="JAIQCJ010001561">
    <property type="protein sequence ID" value="KAJ8788979.1"/>
    <property type="molecule type" value="Genomic_DNA"/>
</dbReference>
<evidence type="ECO:0000313" key="1">
    <source>
        <dbReference type="EMBL" id="KAJ8788979.1"/>
    </source>
</evidence>
<gene>
    <name evidence="1" type="ORF">J1605_022385</name>
</gene>
<reference evidence="1 2" key="1">
    <citation type="submission" date="2022-11" db="EMBL/GenBank/DDBJ databases">
        <title>Whole genome sequence of Eschrichtius robustus ER-17-0199.</title>
        <authorList>
            <person name="Bruniche-Olsen A."/>
            <person name="Black A.N."/>
            <person name="Fields C.J."/>
            <person name="Walden K."/>
            <person name="Dewoody J.A."/>
        </authorList>
    </citation>
    <scope>NUCLEOTIDE SEQUENCE [LARGE SCALE GENOMIC DNA]</scope>
    <source>
        <strain evidence="1">ER-17-0199</strain>
        <tissue evidence="1">Blubber</tissue>
    </source>
</reference>
<organism evidence="1 2">
    <name type="scientific">Eschrichtius robustus</name>
    <name type="common">California gray whale</name>
    <name type="synonym">Eschrichtius gibbosus</name>
    <dbReference type="NCBI Taxonomy" id="9764"/>
    <lineage>
        <taxon>Eukaryota</taxon>
        <taxon>Metazoa</taxon>
        <taxon>Chordata</taxon>
        <taxon>Craniata</taxon>
        <taxon>Vertebrata</taxon>
        <taxon>Euteleostomi</taxon>
        <taxon>Mammalia</taxon>
        <taxon>Eutheria</taxon>
        <taxon>Laurasiatheria</taxon>
        <taxon>Artiodactyla</taxon>
        <taxon>Whippomorpha</taxon>
        <taxon>Cetacea</taxon>
        <taxon>Mysticeti</taxon>
        <taxon>Eschrichtiidae</taxon>
        <taxon>Eschrichtius</taxon>
    </lineage>
</organism>
<comment type="caution">
    <text evidence="1">The sequence shown here is derived from an EMBL/GenBank/DDBJ whole genome shotgun (WGS) entry which is preliminary data.</text>
</comment>
<accession>A0AB34HBG6</accession>